<gene>
    <name evidence="3" type="ORF">QO033_13760</name>
</gene>
<protein>
    <submittedName>
        <fullName evidence="3">Alpha/beta hydrolase</fullName>
    </submittedName>
</protein>
<dbReference type="InterPro" id="IPR029058">
    <property type="entry name" value="AB_hydrolase_fold"/>
</dbReference>
<dbReference type="SUPFAM" id="SSF53474">
    <property type="entry name" value="alpha/beta-Hydrolases"/>
    <property type="match status" value="1"/>
</dbReference>
<dbReference type="Proteomes" id="UP001243757">
    <property type="component" value="Unassembled WGS sequence"/>
</dbReference>
<name>A0ABT7F2B1_9RHOB</name>
<dbReference type="GO" id="GO:0016787">
    <property type="term" value="F:hydrolase activity"/>
    <property type="evidence" value="ECO:0007669"/>
    <property type="project" value="UniProtKB-KW"/>
</dbReference>
<dbReference type="PANTHER" id="PTHR48081">
    <property type="entry name" value="AB HYDROLASE SUPERFAMILY PROTEIN C4A8.06C"/>
    <property type="match status" value="1"/>
</dbReference>
<dbReference type="InterPro" id="IPR050300">
    <property type="entry name" value="GDXG_lipolytic_enzyme"/>
</dbReference>
<keyword evidence="4" id="KW-1185">Reference proteome</keyword>
<dbReference type="InterPro" id="IPR049492">
    <property type="entry name" value="BD-FAE-like_dom"/>
</dbReference>
<keyword evidence="1 3" id="KW-0378">Hydrolase</keyword>
<sequence length="284" mass="30194">MSDPVFRDYSQAALDRQYDQSKWSRRPPAAYAAEYRARTDAAKAALGAPTAYAYGDSPAETLDVYRAAASEAPVHVFIHGGAWRSMSKADSGFAAELFVSRGIHFVALDFGLLPAVDLREMVVQTRRGLAWVYRNAARFGGNPERIFVSGHSSGGHLAACVAVTDWAGAFGLPADLLKGALCCSGGYDLGPVQLSARNDYMQLDDAMVAELSPNRHLDRLGCPLALAVGDAESDDFTRQSVAMAAAGGLPLHVGRNMDHFEISFTLGDAGGLLADLALRQIAGA</sequence>
<dbReference type="EMBL" id="JASNJD010000009">
    <property type="protein sequence ID" value="MDK3018745.1"/>
    <property type="molecule type" value="Genomic_DNA"/>
</dbReference>
<evidence type="ECO:0000313" key="4">
    <source>
        <dbReference type="Proteomes" id="UP001243757"/>
    </source>
</evidence>
<dbReference type="PROSITE" id="PS00122">
    <property type="entry name" value="CARBOXYLESTERASE_B_1"/>
    <property type="match status" value="1"/>
</dbReference>
<proteinExistence type="predicted"/>
<dbReference type="Pfam" id="PF20434">
    <property type="entry name" value="BD-FAE"/>
    <property type="match status" value="1"/>
</dbReference>
<dbReference type="RefSeq" id="WP_284481551.1">
    <property type="nucleotide sequence ID" value="NZ_JASNJD010000009.1"/>
</dbReference>
<evidence type="ECO:0000313" key="3">
    <source>
        <dbReference type="EMBL" id="MDK3018745.1"/>
    </source>
</evidence>
<reference evidence="3 4" key="1">
    <citation type="submission" date="2023-05" db="EMBL/GenBank/DDBJ databases">
        <title>Pseudodonghicola sp. nov.</title>
        <authorList>
            <person name="Huang J."/>
        </authorList>
    </citation>
    <scope>NUCLEOTIDE SEQUENCE [LARGE SCALE GENOMIC DNA]</scope>
    <source>
        <strain evidence="3 4">IC7</strain>
    </source>
</reference>
<evidence type="ECO:0000256" key="1">
    <source>
        <dbReference type="ARBA" id="ARBA00022801"/>
    </source>
</evidence>
<comment type="caution">
    <text evidence="3">The sequence shown here is derived from an EMBL/GenBank/DDBJ whole genome shotgun (WGS) entry which is preliminary data.</text>
</comment>
<feature type="domain" description="BD-FAE-like" evidence="2">
    <location>
        <begin position="62"/>
        <end position="165"/>
    </location>
</feature>
<dbReference type="PANTHER" id="PTHR48081:SF33">
    <property type="entry name" value="KYNURENINE FORMAMIDASE"/>
    <property type="match status" value="1"/>
</dbReference>
<accession>A0ABT7F2B1</accession>
<organism evidence="3 4">
    <name type="scientific">Pseudodonghicola flavimaris</name>
    <dbReference type="NCBI Taxonomy" id="3050036"/>
    <lineage>
        <taxon>Bacteria</taxon>
        <taxon>Pseudomonadati</taxon>
        <taxon>Pseudomonadota</taxon>
        <taxon>Alphaproteobacteria</taxon>
        <taxon>Rhodobacterales</taxon>
        <taxon>Paracoccaceae</taxon>
        <taxon>Pseudodonghicola</taxon>
    </lineage>
</organism>
<evidence type="ECO:0000259" key="2">
    <source>
        <dbReference type="Pfam" id="PF20434"/>
    </source>
</evidence>
<dbReference type="Gene3D" id="3.40.50.1820">
    <property type="entry name" value="alpha/beta hydrolase"/>
    <property type="match status" value="1"/>
</dbReference>
<dbReference type="InterPro" id="IPR019826">
    <property type="entry name" value="Carboxylesterase_B_AS"/>
</dbReference>